<keyword evidence="2" id="KW-0378">Hydrolase</keyword>
<proteinExistence type="predicted"/>
<comment type="caution">
    <text evidence="2">The sequence shown here is derived from an EMBL/GenBank/DDBJ whole genome shotgun (WGS) entry which is preliminary data.</text>
</comment>
<dbReference type="Gene3D" id="3.40.50.1820">
    <property type="entry name" value="alpha/beta hydrolase"/>
    <property type="match status" value="1"/>
</dbReference>
<evidence type="ECO:0000313" key="3">
    <source>
        <dbReference type="Proteomes" id="UP000812982"/>
    </source>
</evidence>
<dbReference type="EMBL" id="VOMB01000016">
    <property type="protein sequence ID" value="MBU9764698.1"/>
    <property type="molecule type" value="Genomic_DNA"/>
</dbReference>
<evidence type="ECO:0000256" key="1">
    <source>
        <dbReference type="SAM" id="MobiDB-lite"/>
    </source>
</evidence>
<feature type="compositionally biased region" description="Low complexity" evidence="1">
    <location>
        <begin position="233"/>
        <end position="247"/>
    </location>
</feature>
<protein>
    <submittedName>
        <fullName evidence="2">Alpha/beta hydrolase</fullName>
    </submittedName>
</protein>
<dbReference type="InterPro" id="IPR029058">
    <property type="entry name" value="AB_hydrolase_fold"/>
</dbReference>
<feature type="region of interest" description="Disordered" evidence="1">
    <location>
        <begin position="233"/>
        <end position="260"/>
    </location>
</feature>
<dbReference type="Proteomes" id="UP000812982">
    <property type="component" value="Unassembled WGS sequence"/>
</dbReference>
<dbReference type="GO" id="GO:0016787">
    <property type="term" value="F:hydrolase activity"/>
    <property type="evidence" value="ECO:0007669"/>
    <property type="project" value="UniProtKB-KW"/>
</dbReference>
<sequence length="260" mass="26584">MMNVILRGVPTVLLPGTGSDDNYVYRAFSAALHDAGALVVTPPPTPEKLVKGYLHALDEAARSGPIAVGGVSIGAVVAARWALDHPSRAVAVLAALPPWTGSSQHAPAALLARQSAESLRRDGLAATVAQMRASSPPWLADELARSWVGLWPDLPDAMEEAAGYRAPEGAELEGLRVPMGVAVATDDPVHPAEVGYEWVAAAPQAALRSVTLEQMGLDTGVLGAACVAALAEATGDSATSDSATSDRAASDRAASDNQAG</sequence>
<evidence type="ECO:0000313" key="2">
    <source>
        <dbReference type="EMBL" id="MBU9764698.1"/>
    </source>
</evidence>
<gene>
    <name evidence="2" type="ORF">FR943_12675</name>
</gene>
<organism evidence="2 3">
    <name type="scientific">[Mycobacterium] fortunisiensis</name>
    <dbReference type="NCBI Taxonomy" id="2600579"/>
    <lineage>
        <taxon>Bacteria</taxon>
        <taxon>Bacillati</taxon>
        <taxon>Actinomycetota</taxon>
        <taxon>Actinomycetes</taxon>
        <taxon>Mycobacteriales</taxon>
        <taxon>Mycobacteriaceae</taxon>
        <taxon>Mycolicibacterium</taxon>
    </lineage>
</organism>
<keyword evidence="3" id="KW-1185">Reference proteome</keyword>
<dbReference type="SUPFAM" id="SSF53474">
    <property type="entry name" value="alpha/beta-Hydrolases"/>
    <property type="match status" value="1"/>
</dbReference>
<accession>A0ABS6KM98</accession>
<reference evidence="2 3" key="1">
    <citation type="journal article" date="2021" name="Sci. Rep.">
        <title>Phenotypic and genomic hallmarks of a novel, potentially pathogenic rapidly growing Mycobacterium species related to the Mycobacterium fortuitum complex.</title>
        <authorList>
            <person name="Gharbi R."/>
            <person name="Khanna V."/>
            <person name="Frigui W."/>
            <person name="Mhenni B."/>
            <person name="Brosch R."/>
            <person name="Mardassi H."/>
        </authorList>
    </citation>
    <scope>NUCLEOTIDE SEQUENCE [LARGE SCALE GENOMIC DNA]</scope>
    <source>
        <strain evidence="2 3">TNTM28</strain>
    </source>
</reference>
<name>A0ABS6KM98_9MYCO</name>